<keyword evidence="5" id="KW-0723">Serine/threonine-protein kinase</keyword>
<dbReference type="OrthoDB" id="5979581at2759"/>
<evidence type="ECO:0000256" key="5">
    <source>
        <dbReference type="RuleBase" id="RU000304"/>
    </source>
</evidence>
<dbReference type="Gene3D" id="1.10.510.10">
    <property type="entry name" value="Transferase(Phosphotransferase) domain 1"/>
    <property type="match status" value="1"/>
</dbReference>
<dbReference type="InterPro" id="IPR008271">
    <property type="entry name" value="Ser/Thr_kinase_AS"/>
</dbReference>
<keyword evidence="3 4" id="KW-0067">ATP-binding</keyword>
<evidence type="ECO:0000256" key="1">
    <source>
        <dbReference type="ARBA" id="ARBA00012513"/>
    </source>
</evidence>
<dbReference type="RefSeq" id="XP_068364281.1">
    <property type="nucleotide sequence ID" value="XM_068489870.1"/>
</dbReference>
<dbReference type="InterPro" id="IPR011009">
    <property type="entry name" value="Kinase-like_dom_sf"/>
</dbReference>
<keyword evidence="8" id="KW-1185">Reference proteome</keyword>
<dbReference type="PROSITE" id="PS00107">
    <property type="entry name" value="PROTEIN_KINASE_ATP"/>
    <property type="match status" value="1"/>
</dbReference>
<sequence>MSERRTFMRGRYFLDYKVLRLIGQGGFADIYYVKEKKTNRQYALKVERKSSQKKTLALEKKIYEKVKDSFLFPKFITSGETTNYNYIVTECLGPSLTTVRKILPDVKYTMSTGLRLGIEMLRCIADFHRYGFVHRDIKPANFLIRASRANPIVLIDFGLARNHINPETKEPFEARDNVGFVGTAKYASLNAHECHDLSRRDDLISWWYSLIEILNGGLPWGTLTDKKEIYRMKLNTDYEKLCENLPKEILSVRRCILQYSYEMEPNYNLLTSFLVLAMVKTKSTFDDYFDWEHLIAREKEHISAVSINPPAGDEPTIPINLPPPVVPGDDEYSYSGEEDDTEKRKCCEIC</sequence>
<organism evidence="7 8">
    <name type="scientific">Tritrichomonas foetus</name>
    <dbReference type="NCBI Taxonomy" id="1144522"/>
    <lineage>
        <taxon>Eukaryota</taxon>
        <taxon>Metamonada</taxon>
        <taxon>Parabasalia</taxon>
        <taxon>Tritrichomonadida</taxon>
        <taxon>Tritrichomonadidae</taxon>
        <taxon>Tritrichomonas</taxon>
    </lineage>
</organism>
<protein>
    <recommendedName>
        <fullName evidence="1">non-specific serine/threonine protein kinase</fullName>
        <ecNumber evidence="1">2.7.11.1</ecNumber>
    </recommendedName>
</protein>
<dbReference type="SUPFAM" id="SSF56112">
    <property type="entry name" value="Protein kinase-like (PK-like)"/>
    <property type="match status" value="1"/>
</dbReference>
<dbReference type="PANTHER" id="PTHR11909">
    <property type="entry name" value="CASEIN KINASE-RELATED"/>
    <property type="match status" value="1"/>
</dbReference>
<feature type="domain" description="Protein kinase" evidence="6">
    <location>
        <begin position="16"/>
        <end position="274"/>
    </location>
</feature>
<proteinExistence type="inferred from homology"/>
<evidence type="ECO:0000256" key="2">
    <source>
        <dbReference type="ARBA" id="ARBA00022741"/>
    </source>
</evidence>
<dbReference type="Pfam" id="PF00069">
    <property type="entry name" value="Pkinase"/>
    <property type="match status" value="1"/>
</dbReference>
<dbReference type="EC" id="2.7.11.1" evidence="1"/>
<evidence type="ECO:0000256" key="3">
    <source>
        <dbReference type="ARBA" id="ARBA00022840"/>
    </source>
</evidence>
<keyword evidence="2 4" id="KW-0547">Nucleotide-binding</keyword>
<gene>
    <name evidence="7" type="ORF">TRFO_01037</name>
</gene>
<accession>A0A1J4KID6</accession>
<dbReference type="PROSITE" id="PS50011">
    <property type="entry name" value="PROTEIN_KINASE_DOM"/>
    <property type="match status" value="1"/>
</dbReference>
<dbReference type="VEuPathDB" id="TrichDB:TRFO_01037"/>
<evidence type="ECO:0000313" key="8">
    <source>
        <dbReference type="Proteomes" id="UP000179807"/>
    </source>
</evidence>
<dbReference type="Proteomes" id="UP000179807">
    <property type="component" value="Unassembled WGS sequence"/>
</dbReference>
<dbReference type="GeneID" id="94824574"/>
<evidence type="ECO:0000256" key="4">
    <source>
        <dbReference type="PROSITE-ProRule" id="PRU10141"/>
    </source>
</evidence>
<dbReference type="GO" id="GO:0005524">
    <property type="term" value="F:ATP binding"/>
    <property type="evidence" value="ECO:0007669"/>
    <property type="project" value="UniProtKB-UniRule"/>
</dbReference>
<dbReference type="AlphaFoldDB" id="A0A1J4KID6"/>
<comment type="similarity">
    <text evidence="5">Belongs to the protein kinase superfamily.</text>
</comment>
<feature type="binding site" evidence="4">
    <location>
        <position position="45"/>
    </location>
    <ligand>
        <name>ATP</name>
        <dbReference type="ChEBI" id="CHEBI:30616"/>
    </ligand>
</feature>
<dbReference type="InterPro" id="IPR000719">
    <property type="entry name" value="Prot_kinase_dom"/>
</dbReference>
<dbReference type="PROSITE" id="PS00108">
    <property type="entry name" value="PROTEIN_KINASE_ST"/>
    <property type="match status" value="1"/>
</dbReference>
<dbReference type="SMART" id="SM00220">
    <property type="entry name" value="S_TKc"/>
    <property type="match status" value="1"/>
</dbReference>
<comment type="caution">
    <text evidence="7">The sequence shown here is derived from an EMBL/GenBank/DDBJ whole genome shotgun (WGS) entry which is preliminary data.</text>
</comment>
<evidence type="ECO:0000313" key="7">
    <source>
        <dbReference type="EMBL" id="OHT11145.1"/>
    </source>
</evidence>
<dbReference type="InterPro" id="IPR017441">
    <property type="entry name" value="Protein_kinase_ATP_BS"/>
</dbReference>
<dbReference type="GO" id="GO:0004674">
    <property type="term" value="F:protein serine/threonine kinase activity"/>
    <property type="evidence" value="ECO:0007669"/>
    <property type="project" value="UniProtKB-KW"/>
</dbReference>
<name>A0A1J4KID6_9EUKA</name>
<dbReference type="InterPro" id="IPR050235">
    <property type="entry name" value="CK1_Ser-Thr_kinase"/>
</dbReference>
<dbReference type="EMBL" id="MLAK01000593">
    <property type="protein sequence ID" value="OHT11145.1"/>
    <property type="molecule type" value="Genomic_DNA"/>
</dbReference>
<evidence type="ECO:0000259" key="6">
    <source>
        <dbReference type="PROSITE" id="PS50011"/>
    </source>
</evidence>
<keyword evidence="7" id="KW-0808">Transferase</keyword>
<keyword evidence="7" id="KW-0418">Kinase</keyword>
<reference evidence="7" key="1">
    <citation type="submission" date="2016-10" db="EMBL/GenBank/DDBJ databases">
        <authorList>
            <person name="Benchimol M."/>
            <person name="Almeida L.G."/>
            <person name="Vasconcelos A.T."/>
            <person name="Perreira-Neves A."/>
            <person name="Rosa I.A."/>
            <person name="Tasca T."/>
            <person name="Bogo M.R."/>
            <person name="de Souza W."/>
        </authorList>
    </citation>
    <scope>NUCLEOTIDE SEQUENCE [LARGE SCALE GENOMIC DNA]</scope>
    <source>
        <strain evidence="7">K</strain>
    </source>
</reference>